<evidence type="ECO:0000313" key="3">
    <source>
        <dbReference type="Proteomes" id="UP001175211"/>
    </source>
</evidence>
<protein>
    <submittedName>
        <fullName evidence="2">Uncharacterized protein</fullName>
    </submittedName>
</protein>
<dbReference type="AlphaFoldDB" id="A0AA39J611"/>
<accession>A0AA39J611</accession>
<dbReference type="GeneID" id="85358498"/>
<dbReference type="EMBL" id="JAUEPS010000150">
    <property type="protein sequence ID" value="KAK0435429.1"/>
    <property type="molecule type" value="Genomic_DNA"/>
</dbReference>
<sequence length="146" mass="17259">MREREERSEEHRRLEQWLAEQARIKEEELRREDAERARERAERNKRVEQMAAWVKRDKTESMLTGWATIQINDSLDMNQVLDQIQLRGKLNGLKEWNDGYEELKAIPNSFAIEFKDQRGPCAMFCDTEEEKVCLVVRLPPAPSLTA</sequence>
<name>A0AA39J611_ARMTA</name>
<keyword evidence="1" id="KW-0175">Coiled coil</keyword>
<feature type="coiled-coil region" evidence="1">
    <location>
        <begin position="22"/>
        <end position="51"/>
    </location>
</feature>
<evidence type="ECO:0000313" key="2">
    <source>
        <dbReference type="EMBL" id="KAK0435429.1"/>
    </source>
</evidence>
<organism evidence="2 3">
    <name type="scientific">Armillaria tabescens</name>
    <name type="common">Ringless honey mushroom</name>
    <name type="synonym">Agaricus tabescens</name>
    <dbReference type="NCBI Taxonomy" id="1929756"/>
    <lineage>
        <taxon>Eukaryota</taxon>
        <taxon>Fungi</taxon>
        <taxon>Dikarya</taxon>
        <taxon>Basidiomycota</taxon>
        <taxon>Agaricomycotina</taxon>
        <taxon>Agaricomycetes</taxon>
        <taxon>Agaricomycetidae</taxon>
        <taxon>Agaricales</taxon>
        <taxon>Marasmiineae</taxon>
        <taxon>Physalacriaceae</taxon>
        <taxon>Desarmillaria</taxon>
    </lineage>
</organism>
<dbReference type="Proteomes" id="UP001175211">
    <property type="component" value="Unassembled WGS sequence"/>
</dbReference>
<feature type="non-terminal residue" evidence="2">
    <location>
        <position position="146"/>
    </location>
</feature>
<gene>
    <name evidence="2" type="ORF">EV420DRAFT_1593176</name>
</gene>
<proteinExistence type="predicted"/>
<dbReference type="RefSeq" id="XP_060321958.1">
    <property type="nucleotide sequence ID" value="XM_060474950.1"/>
</dbReference>
<reference evidence="2" key="1">
    <citation type="submission" date="2023-06" db="EMBL/GenBank/DDBJ databases">
        <authorList>
            <consortium name="Lawrence Berkeley National Laboratory"/>
            <person name="Ahrendt S."/>
            <person name="Sahu N."/>
            <person name="Indic B."/>
            <person name="Wong-Bajracharya J."/>
            <person name="Merenyi Z."/>
            <person name="Ke H.-M."/>
            <person name="Monk M."/>
            <person name="Kocsube S."/>
            <person name="Drula E."/>
            <person name="Lipzen A."/>
            <person name="Balint B."/>
            <person name="Henrissat B."/>
            <person name="Andreopoulos B."/>
            <person name="Martin F.M."/>
            <person name="Harder C.B."/>
            <person name="Rigling D."/>
            <person name="Ford K.L."/>
            <person name="Foster G.D."/>
            <person name="Pangilinan J."/>
            <person name="Papanicolaou A."/>
            <person name="Barry K."/>
            <person name="LaButti K."/>
            <person name="Viragh M."/>
            <person name="Koriabine M."/>
            <person name="Yan M."/>
            <person name="Riley R."/>
            <person name="Champramary S."/>
            <person name="Plett K.L."/>
            <person name="Tsai I.J."/>
            <person name="Slot J."/>
            <person name="Sipos G."/>
            <person name="Plett J."/>
            <person name="Nagy L.G."/>
            <person name="Grigoriev I.V."/>
        </authorList>
    </citation>
    <scope>NUCLEOTIDE SEQUENCE</scope>
    <source>
        <strain evidence="2">CCBAS 213</strain>
    </source>
</reference>
<evidence type="ECO:0000256" key="1">
    <source>
        <dbReference type="SAM" id="Coils"/>
    </source>
</evidence>
<keyword evidence="3" id="KW-1185">Reference proteome</keyword>
<comment type="caution">
    <text evidence="2">The sequence shown here is derived from an EMBL/GenBank/DDBJ whole genome shotgun (WGS) entry which is preliminary data.</text>
</comment>